<keyword evidence="5" id="KW-0479">Metal-binding</keyword>
<proteinExistence type="inferred from homology"/>
<protein>
    <recommendedName>
        <fullName evidence="14">Peptidase M13 N-terminal domain-containing protein</fullName>
    </recommendedName>
</protein>
<keyword evidence="13" id="KW-1185">Reference proteome</keyword>
<feature type="domain" description="Peptidase M13 N-terminal" evidence="11">
    <location>
        <begin position="80"/>
        <end position="457"/>
    </location>
</feature>
<evidence type="ECO:0000313" key="12">
    <source>
        <dbReference type="EnsemblMetazoa" id="XP_019757635.1"/>
    </source>
</evidence>
<name>A0AAR5P969_DENPD</name>
<dbReference type="PANTHER" id="PTHR11733">
    <property type="entry name" value="ZINC METALLOPROTEASE FAMILY M13 NEPRILYSIN-RELATED"/>
    <property type="match status" value="1"/>
</dbReference>
<dbReference type="Proteomes" id="UP000019118">
    <property type="component" value="Unassembled WGS sequence"/>
</dbReference>
<keyword evidence="8" id="KW-0482">Metalloprotease</keyword>
<comment type="subcellular location">
    <subcellularLocation>
        <location evidence="2">Cell membrane</location>
        <topology evidence="2">Single-pass type II membrane protein</topology>
    </subcellularLocation>
</comment>
<evidence type="ECO:0000256" key="7">
    <source>
        <dbReference type="ARBA" id="ARBA00022833"/>
    </source>
</evidence>
<keyword evidence="6" id="KW-0378">Hydrolase</keyword>
<keyword evidence="4" id="KW-0645">Protease</keyword>
<dbReference type="GO" id="GO:0004222">
    <property type="term" value="F:metalloendopeptidase activity"/>
    <property type="evidence" value="ECO:0007669"/>
    <property type="project" value="InterPro"/>
</dbReference>
<dbReference type="Pfam" id="PF05649">
    <property type="entry name" value="Peptidase_M13_N"/>
    <property type="match status" value="1"/>
</dbReference>
<feature type="transmembrane region" description="Helical" evidence="9">
    <location>
        <begin position="25"/>
        <end position="45"/>
    </location>
</feature>
<dbReference type="GO" id="GO:0046872">
    <property type="term" value="F:metal ion binding"/>
    <property type="evidence" value="ECO:0007669"/>
    <property type="project" value="UniProtKB-KW"/>
</dbReference>
<evidence type="ECO:0000259" key="11">
    <source>
        <dbReference type="Pfam" id="PF05649"/>
    </source>
</evidence>
<dbReference type="PANTHER" id="PTHR11733:SF241">
    <property type="entry name" value="GH26575P-RELATED"/>
    <property type="match status" value="1"/>
</dbReference>
<dbReference type="InterPro" id="IPR024079">
    <property type="entry name" value="MetalloPept_cat_dom_sf"/>
</dbReference>
<keyword evidence="9" id="KW-1133">Transmembrane helix</keyword>
<dbReference type="Gene3D" id="3.40.390.10">
    <property type="entry name" value="Collagenase (Catalytic Domain)"/>
    <property type="match status" value="1"/>
</dbReference>
<dbReference type="InterPro" id="IPR008753">
    <property type="entry name" value="Peptidase_M13_N"/>
</dbReference>
<dbReference type="EnsemblMetazoa" id="XM_019902076.1">
    <property type="protein sequence ID" value="XP_019757635.1"/>
    <property type="gene ID" value="LOC109536011"/>
</dbReference>
<sequence>MEQMEFEEVDSRPRRRVPVFYQKRYLCAMLLFSIVLAYTTVHLIATKSRSGKASEGVCNTTECARVAAHIQNFVNRSADPCEDFYKFACGNLHKNFTRNDSNLITAQQSDIHTWLYKIMVDKKIDETTKLPDNFNTLQKFFSTCMKIRNAEGTNMAFLNAVEYITGGWPKDFENVKHQSWWDLMLKSREMGMQFDFFLDVNIAEFPHAYLQIGPPELNKFRFYNKMWDIPQTLVYIEDIARHWGHTESSLFFENDGTLEFAKKLRDLVESCYKNSCVTIPKVATKISNLEKSRDSDSDWLPFLTNLTGIEDLNENDLVYFKMETNPKDNYISKLNELLESTPTRHWLNYIIIYHVVRNYQYLSTQFQFYVSEMGFEFLEESSDRQEFCLSEIGKYYRKDIEQGANHLVTDEEEQQIRTMYNYTHKALTERLRIEFKDNKSLREGSIKLLKNIRLYIGASEHFFEDDPFSDALANKSEELSDNAIEMIHNLERKRMDHIFGLIRKPKGNYSRILEIGANTFTYSVDDSLYLLTPSLREPIYSLHRPEYTNYGSLGSIIAHELMHMFYHRMLNKTDDGTLTEWETAIETHRKNSIACARHSYIHYYKQLLNSTNMLVVLLPYRDMEEVLSDIDAAHVAHQAYFDFVADNGVEEAIADIPFTPFQIFWIMSSTSFCDNSKMEVSDPKYDVSRLFALPSYRVNGPKMNSLSFPTDFKCKYDSKMNPIKKCSMFPKLD</sequence>
<evidence type="ECO:0008006" key="14">
    <source>
        <dbReference type="Google" id="ProtNLM"/>
    </source>
</evidence>
<dbReference type="PROSITE" id="PS51885">
    <property type="entry name" value="NEPRILYSIN"/>
    <property type="match status" value="1"/>
</dbReference>
<keyword evidence="9" id="KW-0812">Transmembrane</keyword>
<feature type="domain" description="Peptidase M13 C-terminal" evidence="10">
    <location>
        <begin position="522"/>
        <end position="727"/>
    </location>
</feature>
<organism evidence="12 13">
    <name type="scientific">Dendroctonus ponderosae</name>
    <name type="common">Mountain pine beetle</name>
    <dbReference type="NCBI Taxonomy" id="77166"/>
    <lineage>
        <taxon>Eukaryota</taxon>
        <taxon>Metazoa</taxon>
        <taxon>Ecdysozoa</taxon>
        <taxon>Arthropoda</taxon>
        <taxon>Hexapoda</taxon>
        <taxon>Insecta</taxon>
        <taxon>Pterygota</taxon>
        <taxon>Neoptera</taxon>
        <taxon>Endopterygota</taxon>
        <taxon>Coleoptera</taxon>
        <taxon>Polyphaga</taxon>
        <taxon>Cucujiformia</taxon>
        <taxon>Curculionidae</taxon>
        <taxon>Scolytinae</taxon>
        <taxon>Dendroctonus</taxon>
    </lineage>
</organism>
<keyword evidence="9" id="KW-0472">Membrane</keyword>
<evidence type="ECO:0000256" key="6">
    <source>
        <dbReference type="ARBA" id="ARBA00022801"/>
    </source>
</evidence>
<dbReference type="InterPro" id="IPR042089">
    <property type="entry name" value="Peptidase_M13_dom_2"/>
</dbReference>
<evidence type="ECO:0000256" key="5">
    <source>
        <dbReference type="ARBA" id="ARBA00022723"/>
    </source>
</evidence>
<dbReference type="SUPFAM" id="SSF55486">
    <property type="entry name" value="Metalloproteases ('zincins'), catalytic domain"/>
    <property type="match status" value="1"/>
</dbReference>
<comment type="similarity">
    <text evidence="3">Belongs to the peptidase M13 family.</text>
</comment>
<evidence type="ECO:0000259" key="10">
    <source>
        <dbReference type="Pfam" id="PF01431"/>
    </source>
</evidence>
<reference evidence="12" key="2">
    <citation type="submission" date="2024-08" db="UniProtKB">
        <authorList>
            <consortium name="EnsemblMetazoa"/>
        </authorList>
    </citation>
    <scope>IDENTIFICATION</scope>
</reference>
<reference evidence="13" key="1">
    <citation type="journal article" date="2013" name="Genome Biol.">
        <title>Draft genome of the mountain pine beetle, Dendroctonus ponderosae Hopkins, a major forest pest.</title>
        <authorList>
            <person name="Keeling C.I."/>
            <person name="Yuen M.M."/>
            <person name="Liao N.Y."/>
            <person name="Docking T.R."/>
            <person name="Chan S.K."/>
            <person name="Taylor G.A."/>
            <person name="Palmquist D.L."/>
            <person name="Jackman S.D."/>
            <person name="Nguyen A."/>
            <person name="Li M."/>
            <person name="Henderson H."/>
            <person name="Janes J.K."/>
            <person name="Zhao Y."/>
            <person name="Pandoh P."/>
            <person name="Moore R."/>
            <person name="Sperling F.A."/>
            <person name="Huber D.P."/>
            <person name="Birol I."/>
            <person name="Jones S.J."/>
            <person name="Bohlmann J."/>
        </authorList>
    </citation>
    <scope>NUCLEOTIDE SEQUENCE</scope>
</reference>
<evidence type="ECO:0000256" key="1">
    <source>
        <dbReference type="ARBA" id="ARBA00001947"/>
    </source>
</evidence>
<dbReference type="GO" id="GO:0016485">
    <property type="term" value="P:protein processing"/>
    <property type="evidence" value="ECO:0007669"/>
    <property type="project" value="TreeGrafter"/>
</dbReference>
<comment type="cofactor">
    <cofactor evidence="1">
        <name>Zn(2+)</name>
        <dbReference type="ChEBI" id="CHEBI:29105"/>
    </cofactor>
</comment>
<dbReference type="Gene3D" id="1.10.1380.10">
    <property type="entry name" value="Neutral endopeptidase , domain2"/>
    <property type="match status" value="1"/>
</dbReference>
<evidence type="ECO:0000256" key="4">
    <source>
        <dbReference type="ARBA" id="ARBA00022670"/>
    </source>
</evidence>
<dbReference type="InterPro" id="IPR018497">
    <property type="entry name" value="Peptidase_M13_C"/>
</dbReference>
<evidence type="ECO:0000256" key="2">
    <source>
        <dbReference type="ARBA" id="ARBA00004401"/>
    </source>
</evidence>
<dbReference type="Pfam" id="PF01431">
    <property type="entry name" value="Peptidase_M13"/>
    <property type="match status" value="1"/>
</dbReference>
<evidence type="ECO:0000313" key="13">
    <source>
        <dbReference type="Proteomes" id="UP000019118"/>
    </source>
</evidence>
<dbReference type="GO" id="GO:0005886">
    <property type="term" value="C:plasma membrane"/>
    <property type="evidence" value="ECO:0007669"/>
    <property type="project" value="UniProtKB-SubCell"/>
</dbReference>
<dbReference type="AlphaFoldDB" id="A0AAR5P969"/>
<dbReference type="InterPro" id="IPR000718">
    <property type="entry name" value="Peptidase_M13"/>
</dbReference>
<keyword evidence="7" id="KW-0862">Zinc</keyword>
<evidence type="ECO:0000256" key="3">
    <source>
        <dbReference type="ARBA" id="ARBA00007357"/>
    </source>
</evidence>
<evidence type="ECO:0000256" key="8">
    <source>
        <dbReference type="ARBA" id="ARBA00023049"/>
    </source>
</evidence>
<evidence type="ECO:0000256" key="9">
    <source>
        <dbReference type="SAM" id="Phobius"/>
    </source>
</evidence>
<accession>A0AAR5P969</accession>